<name>A0ABR5G4I5_9MYCO</name>
<dbReference type="EMBL" id="LDPU01000001">
    <property type="protein sequence ID" value="KLO55122.1"/>
    <property type="molecule type" value="Genomic_DNA"/>
</dbReference>
<comment type="caution">
    <text evidence="1">The sequence shown here is derived from an EMBL/GenBank/DDBJ whole genome shotgun (WGS) entry which is preliminary data.</text>
</comment>
<reference evidence="1 2" key="1">
    <citation type="submission" date="2015-05" db="EMBL/GenBank/DDBJ databases">
        <title>Genome sequence of Mycobacterium senegalense.</title>
        <authorList>
            <person name="Greninger A.L."/>
            <person name="Miller S."/>
        </authorList>
    </citation>
    <scope>NUCLEOTIDE SEQUENCE [LARGE SCALE GENOMIC DNA]</scope>
    <source>
        <strain evidence="1 2">CK2</strain>
    </source>
</reference>
<evidence type="ECO:0000313" key="1">
    <source>
        <dbReference type="EMBL" id="KLO55122.1"/>
    </source>
</evidence>
<dbReference type="Proteomes" id="UP000036499">
    <property type="component" value="Unassembled WGS sequence"/>
</dbReference>
<proteinExistence type="predicted"/>
<sequence length="67" mass="7405">MVDREQDKAQRVCSAIGESPATTELWISLVEVSDTLSRYLAAEDELKAAALSVGIADQRWQAIREGR</sequence>
<gene>
    <name evidence="1" type="ORF">ABW05_24900</name>
</gene>
<protein>
    <submittedName>
        <fullName evidence="1">Uncharacterized protein</fullName>
    </submittedName>
</protein>
<evidence type="ECO:0000313" key="2">
    <source>
        <dbReference type="Proteomes" id="UP000036499"/>
    </source>
</evidence>
<keyword evidence="2" id="KW-1185">Reference proteome</keyword>
<organism evidence="1 2">
    <name type="scientific">Mycolicibacterium senegalense</name>
    <dbReference type="NCBI Taxonomy" id="1796"/>
    <lineage>
        <taxon>Bacteria</taxon>
        <taxon>Bacillati</taxon>
        <taxon>Actinomycetota</taxon>
        <taxon>Actinomycetes</taxon>
        <taxon>Mycobacteriales</taxon>
        <taxon>Mycobacteriaceae</taxon>
        <taxon>Mycolicibacterium</taxon>
    </lineage>
</organism>
<accession>A0ABR5G4I5</accession>